<evidence type="ECO:0000313" key="10">
    <source>
        <dbReference type="Proteomes" id="UP001382904"/>
    </source>
</evidence>
<comment type="caution">
    <text evidence="9">The sequence shown here is derived from an EMBL/GenBank/DDBJ whole genome shotgun (WGS) entry which is preliminary data.</text>
</comment>
<comment type="function">
    <text evidence="6 7">Catalyzes the synthesis of activated sulfate.</text>
</comment>
<proteinExistence type="inferred from homology"/>
<evidence type="ECO:0000259" key="8">
    <source>
        <dbReference type="Pfam" id="PF01583"/>
    </source>
</evidence>
<name>A0ABU8UAJ7_9ACTN</name>
<evidence type="ECO:0000256" key="4">
    <source>
        <dbReference type="ARBA" id="ARBA00022741"/>
    </source>
</evidence>
<evidence type="ECO:0000256" key="5">
    <source>
        <dbReference type="ARBA" id="ARBA00022840"/>
    </source>
</evidence>
<evidence type="ECO:0000256" key="2">
    <source>
        <dbReference type="ARBA" id="ARBA00012121"/>
    </source>
</evidence>
<dbReference type="PANTHER" id="PTHR42700:SF1">
    <property type="entry name" value="SULFATE ADENYLYLTRANSFERASE"/>
    <property type="match status" value="1"/>
</dbReference>
<keyword evidence="10" id="KW-1185">Reference proteome</keyword>
<dbReference type="NCBIfam" id="NF003013">
    <property type="entry name" value="PRK03846.1"/>
    <property type="match status" value="1"/>
</dbReference>
<keyword evidence="3 6" id="KW-0808">Transferase</keyword>
<dbReference type="CDD" id="cd02027">
    <property type="entry name" value="APSK"/>
    <property type="match status" value="1"/>
</dbReference>
<dbReference type="HAMAP" id="MF_00065">
    <property type="entry name" value="Adenylyl_sulf_kinase"/>
    <property type="match status" value="1"/>
</dbReference>
<feature type="domain" description="APS kinase" evidence="8">
    <location>
        <begin position="18"/>
        <end position="169"/>
    </location>
</feature>
<gene>
    <name evidence="6 9" type="primary">cysC</name>
    <name evidence="9" type="ORF">WKI68_29315</name>
</gene>
<dbReference type="InterPro" id="IPR050512">
    <property type="entry name" value="Sulf_AdTrans/APS_kinase"/>
</dbReference>
<dbReference type="InterPro" id="IPR002891">
    <property type="entry name" value="APS"/>
</dbReference>
<dbReference type="InterPro" id="IPR027417">
    <property type="entry name" value="P-loop_NTPase"/>
</dbReference>
<comment type="similarity">
    <text evidence="6 7">Belongs to the APS kinase family.</text>
</comment>
<evidence type="ECO:0000256" key="6">
    <source>
        <dbReference type="HAMAP-Rule" id="MF_00065"/>
    </source>
</evidence>
<keyword evidence="6" id="KW-0597">Phosphoprotein</keyword>
<keyword evidence="5 6" id="KW-0067">ATP-binding</keyword>
<feature type="binding site" evidence="6">
    <location>
        <begin position="26"/>
        <end position="33"/>
    </location>
    <ligand>
        <name>ATP</name>
        <dbReference type="ChEBI" id="CHEBI:30616"/>
    </ligand>
</feature>
<comment type="caution">
    <text evidence="6">Lacks conserved residue(s) required for the propagation of feature annotation.</text>
</comment>
<reference evidence="9 10" key="1">
    <citation type="submission" date="2024-03" db="EMBL/GenBank/DDBJ databases">
        <title>Novel Streptomyces species of biotechnological and ecological value are a feature of Machair soil.</title>
        <authorList>
            <person name="Prole J.R."/>
            <person name="Goodfellow M."/>
            <person name="Allenby N."/>
            <person name="Ward A.C."/>
        </authorList>
    </citation>
    <scope>NUCLEOTIDE SEQUENCE [LARGE SCALE GENOMIC DNA]</scope>
    <source>
        <strain evidence="9 10">MS1.HAVA.3</strain>
    </source>
</reference>
<evidence type="ECO:0000256" key="1">
    <source>
        <dbReference type="ARBA" id="ARBA00001823"/>
    </source>
</evidence>
<comment type="pathway">
    <text evidence="6 7">Sulfur metabolism; hydrogen sulfide biosynthesis; sulfite from sulfate: step 2/3.</text>
</comment>
<keyword evidence="4 6" id="KW-0547">Nucleotide-binding</keyword>
<evidence type="ECO:0000256" key="7">
    <source>
        <dbReference type="RuleBase" id="RU004347"/>
    </source>
</evidence>
<dbReference type="GO" id="GO:0004020">
    <property type="term" value="F:adenylylsulfate kinase activity"/>
    <property type="evidence" value="ECO:0007669"/>
    <property type="project" value="UniProtKB-EC"/>
</dbReference>
<keyword evidence="6 7" id="KW-0418">Kinase</keyword>
<organism evidence="9 10">
    <name type="scientific">Streptomyces caledonius</name>
    <dbReference type="NCBI Taxonomy" id="3134107"/>
    <lineage>
        <taxon>Bacteria</taxon>
        <taxon>Bacillati</taxon>
        <taxon>Actinomycetota</taxon>
        <taxon>Actinomycetes</taxon>
        <taxon>Kitasatosporales</taxon>
        <taxon>Streptomycetaceae</taxon>
        <taxon>Streptomyces</taxon>
    </lineage>
</organism>
<evidence type="ECO:0000256" key="3">
    <source>
        <dbReference type="ARBA" id="ARBA00022679"/>
    </source>
</evidence>
<accession>A0ABU8UAJ7</accession>
<dbReference type="SUPFAM" id="SSF52540">
    <property type="entry name" value="P-loop containing nucleoside triphosphate hydrolases"/>
    <property type="match status" value="1"/>
</dbReference>
<dbReference type="Pfam" id="PF01583">
    <property type="entry name" value="APS_kinase"/>
    <property type="match status" value="1"/>
</dbReference>
<dbReference type="Proteomes" id="UP001382904">
    <property type="component" value="Unassembled WGS sequence"/>
</dbReference>
<evidence type="ECO:0000313" key="9">
    <source>
        <dbReference type="EMBL" id="MEJ8644319.1"/>
    </source>
</evidence>
<dbReference type="EC" id="2.7.1.25" evidence="2 6"/>
<dbReference type="Gene3D" id="3.40.50.300">
    <property type="entry name" value="P-loop containing nucleotide triphosphate hydrolases"/>
    <property type="match status" value="1"/>
</dbReference>
<dbReference type="NCBIfam" id="TIGR00455">
    <property type="entry name" value="apsK"/>
    <property type="match status" value="1"/>
</dbReference>
<protein>
    <recommendedName>
        <fullName evidence="2 6">Adenylyl-sulfate kinase</fullName>
        <ecNumber evidence="2 6">2.7.1.25</ecNumber>
    </recommendedName>
    <alternativeName>
        <fullName evidence="6">APS kinase</fullName>
    </alternativeName>
    <alternativeName>
        <fullName evidence="6">ATP adenosine-5'-phosphosulfate 3'-phosphotransferase</fullName>
    </alternativeName>
    <alternativeName>
        <fullName evidence="6">Adenosine-5'-phosphosulfate kinase</fullName>
    </alternativeName>
</protein>
<dbReference type="PANTHER" id="PTHR42700">
    <property type="entry name" value="SULFATE ADENYLYLTRANSFERASE"/>
    <property type="match status" value="1"/>
</dbReference>
<sequence>MAAGDTAQAPPARDPRERGATVWLTGLPSSGKTTLAFALAERLRAEGHEVEVLDGDEIRAFLSGGLGFGKEDRHTNVTRIGFVAQRLASHGVKVLAPVIAPYAESRAAVRERHAAHGTEFLEIHVATPVALCSARDVKGLYAKQAAGEMSGLTGVDDPYEAPENPELRIQTQGRSVAESAAELHTFLTERDLA</sequence>
<comment type="catalytic activity">
    <reaction evidence="1 6 7">
        <text>adenosine 5'-phosphosulfate + ATP = 3'-phosphoadenylyl sulfate + ADP + H(+)</text>
        <dbReference type="Rhea" id="RHEA:24152"/>
        <dbReference type="ChEBI" id="CHEBI:15378"/>
        <dbReference type="ChEBI" id="CHEBI:30616"/>
        <dbReference type="ChEBI" id="CHEBI:58243"/>
        <dbReference type="ChEBI" id="CHEBI:58339"/>
        <dbReference type="ChEBI" id="CHEBI:456216"/>
        <dbReference type="EC" id="2.7.1.25"/>
    </reaction>
</comment>
<dbReference type="EMBL" id="JBBKAM010000002">
    <property type="protein sequence ID" value="MEJ8644319.1"/>
    <property type="molecule type" value="Genomic_DNA"/>
</dbReference>
<dbReference type="InterPro" id="IPR059117">
    <property type="entry name" value="APS_kinase_dom"/>
</dbReference>